<keyword evidence="2" id="KW-0812">Transmembrane</keyword>
<proteinExistence type="predicted"/>
<feature type="region of interest" description="Disordered" evidence="1">
    <location>
        <begin position="532"/>
        <end position="555"/>
    </location>
</feature>
<dbReference type="Pfam" id="PF03413">
    <property type="entry name" value="PepSY"/>
    <property type="match status" value="1"/>
</dbReference>
<sequence>MKKIEKKVNRSFTNATPDVLDKVKENCNTAQYSSVSARAKRPQNLMWKVATCALAFVLIAVLVVGSVGLYGEYASAATVSLDVNPSIEIKLNNKQKVVSVTPLNTDGEIILGTMDLRGSNLDVVINALIGSMLRNGYLSDLSNSVLVSVDSSKSVYDSIVQKVTDEITVMLSDNQISASVLTQWIQSNDAVNALAKQYGISVGKAQLIHNIAFKSTLYTEEQLVSLTVNELGIILGNLNITDGNLSQSGSSSEKSYIGSDAALAIALNKLGMDGLTATSEGLWIKENKLDFDDGVMVYEVEFVYGKGCYEAKIGAISGQLVSFECSLNDDYTPGANATKLTQQQIENVALANANVPSDSAVEVTSQLCGYFRIEAYNVWFEYGDYCYNYEIDVYGNILSSYSRKLTASEADQYLKRSDVESYFLANNTDGFSSLTDLYRLRVQCKNLTETSTDGDGNTVTTQKFVYQLSFVNGDVQYVYEIDALDKTIKLVSSEAYTDVVDDAYQQAYPNGGQWHNWEDLWNSWHGHGDGPEFGSEFGGQHNGGGNGQGGSQGSNRLTQEEVKSIVFQYAGVNEADVTRLQMEFEQEHGMCYYDVEFRCGNYEYEVEVNANTGSIIKFEKEFDR</sequence>
<dbReference type="InterPro" id="IPR055431">
    <property type="entry name" value="RsgI_M"/>
</dbReference>
<evidence type="ECO:0000259" key="4">
    <source>
        <dbReference type="Pfam" id="PF23750"/>
    </source>
</evidence>
<reference evidence="5" key="2">
    <citation type="journal article" date="2021" name="PeerJ">
        <title>Extensive microbial diversity within the chicken gut microbiome revealed by metagenomics and culture.</title>
        <authorList>
            <person name="Gilroy R."/>
            <person name="Ravi A."/>
            <person name="Getino M."/>
            <person name="Pursley I."/>
            <person name="Horton D.L."/>
            <person name="Alikhan N.F."/>
            <person name="Baker D."/>
            <person name="Gharbi K."/>
            <person name="Hall N."/>
            <person name="Watson M."/>
            <person name="Adriaenssens E.M."/>
            <person name="Foster-Nyarko E."/>
            <person name="Jarju S."/>
            <person name="Secka A."/>
            <person name="Antonio M."/>
            <person name="Oren A."/>
            <person name="Chaudhuri R.R."/>
            <person name="La Ragione R."/>
            <person name="Hildebrand F."/>
            <person name="Pallen M.J."/>
        </authorList>
    </citation>
    <scope>NUCLEOTIDE SEQUENCE</scope>
    <source>
        <strain evidence="5">CHK121-14286</strain>
    </source>
</reference>
<organism evidence="5 6">
    <name type="scientific">Candidatus Fimimonas gallinarum</name>
    <dbReference type="NCBI Taxonomy" id="2840821"/>
    <lineage>
        <taxon>Bacteria</taxon>
        <taxon>Pseudomonadati</taxon>
        <taxon>Myxococcota</taxon>
        <taxon>Myxococcia</taxon>
        <taxon>Myxococcales</taxon>
        <taxon>Cystobacterineae</taxon>
        <taxon>Myxococcaceae</taxon>
        <taxon>Myxococcaceae incertae sedis</taxon>
        <taxon>Candidatus Fimimonas</taxon>
    </lineage>
</organism>
<gene>
    <name evidence="5" type="ORF">IAC95_02390</name>
</gene>
<dbReference type="EMBL" id="DVHL01000018">
    <property type="protein sequence ID" value="HIR65724.1"/>
    <property type="molecule type" value="Genomic_DNA"/>
</dbReference>
<name>A0A9D1E3Q1_9BACT</name>
<dbReference type="InterPro" id="IPR025711">
    <property type="entry name" value="PepSY"/>
</dbReference>
<evidence type="ECO:0000313" key="5">
    <source>
        <dbReference type="EMBL" id="HIR65724.1"/>
    </source>
</evidence>
<keyword evidence="2" id="KW-1133">Transmembrane helix</keyword>
<dbReference type="Proteomes" id="UP000824200">
    <property type="component" value="Unassembled WGS sequence"/>
</dbReference>
<protein>
    <submittedName>
        <fullName evidence="5">PepSY domain-containing protein</fullName>
    </submittedName>
</protein>
<evidence type="ECO:0000313" key="6">
    <source>
        <dbReference type="Proteomes" id="UP000824200"/>
    </source>
</evidence>
<feature type="domain" description="Anti-sigma factor RsgI-like middle" evidence="4">
    <location>
        <begin position="77"/>
        <end position="209"/>
    </location>
</feature>
<comment type="caution">
    <text evidence="5">The sequence shown here is derived from an EMBL/GenBank/DDBJ whole genome shotgun (WGS) entry which is preliminary data.</text>
</comment>
<evidence type="ECO:0000259" key="3">
    <source>
        <dbReference type="Pfam" id="PF03413"/>
    </source>
</evidence>
<feature type="compositionally biased region" description="Gly residues" evidence="1">
    <location>
        <begin position="536"/>
        <end position="552"/>
    </location>
</feature>
<keyword evidence="2" id="KW-0472">Membrane</keyword>
<feature type="transmembrane region" description="Helical" evidence="2">
    <location>
        <begin position="45"/>
        <end position="70"/>
    </location>
</feature>
<accession>A0A9D1E3Q1</accession>
<dbReference type="AlphaFoldDB" id="A0A9D1E3Q1"/>
<dbReference type="Gene3D" id="3.10.450.40">
    <property type="match status" value="2"/>
</dbReference>
<evidence type="ECO:0000256" key="2">
    <source>
        <dbReference type="SAM" id="Phobius"/>
    </source>
</evidence>
<dbReference type="Pfam" id="PF23750">
    <property type="entry name" value="RsgI_M"/>
    <property type="match status" value="1"/>
</dbReference>
<feature type="domain" description="PepSY" evidence="3">
    <location>
        <begin position="557"/>
        <end position="618"/>
    </location>
</feature>
<reference evidence="5" key="1">
    <citation type="submission" date="2020-10" db="EMBL/GenBank/DDBJ databases">
        <authorList>
            <person name="Gilroy R."/>
        </authorList>
    </citation>
    <scope>NUCLEOTIDE SEQUENCE</scope>
    <source>
        <strain evidence="5">CHK121-14286</strain>
    </source>
</reference>
<evidence type="ECO:0000256" key="1">
    <source>
        <dbReference type="SAM" id="MobiDB-lite"/>
    </source>
</evidence>